<keyword evidence="6" id="KW-1185">Reference proteome</keyword>
<reference evidence="4 6" key="2">
    <citation type="submission" date="2019-03" db="EMBL/GenBank/DDBJ databases">
        <title>Genomic Encyclopedia of Archaeal and Bacterial Type Strains, Phase II (KMG-II): from individual species to whole genera.</title>
        <authorList>
            <person name="Goeker M."/>
        </authorList>
    </citation>
    <scope>NUCLEOTIDE SEQUENCE [LARGE SCALE GENOMIC DNA]</scope>
    <source>
        <strain evidence="4 6">DSM 15235</strain>
    </source>
</reference>
<dbReference type="InterPro" id="IPR036291">
    <property type="entry name" value="NAD(P)-bd_dom_sf"/>
</dbReference>
<evidence type="ECO:0000313" key="5">
    <source>
        <dbReference type="Proteomes" id="UP000269375"/>
    </source>
</evidence>
<sequence length="251" mass="27346">MKIVIIGGTGLIGSQVVNILKKEHEVIAASPNTGVNTITGEGLEEALKNASVVIDVSNSPSFDDEPVMNFFKTSNQNLLPAEKRAGVQHHIALSVVGTDKLQESGYFRAKQVQENLIRESGVPFTIVHATQFFEFAGGIVATSTSEDGKVKLSDAYIQPIASADVAAFLAKITTEKPANKILEIGGPERFQIDEWIKQYILSTQKSLEVETDINAPYSGAILQKMTLTPENPVFLGTTEYLSWIAKPENRR</sequence>
<evidence type="ECO:0000313" key="4">
    <source>
        <dbReference type="EMBL" id="TDX95440.1"/>
    </source>
</evidence>
<dbReference type="PANTHER" id="PTHR42748:SF3">
    <property type="entry name" value="BLL4366 PROTEIN"/>
    <property type="match status" value="1"/>
</dbReference>
<dbReference type="RefSeq" id="WP_123261357.1">
    <property type="nucleotide sequence ID" value="NZ_RJTX01000001.1"/>
</dbReference>
<keyword evidence="1" id="KW-0521">NADP</keyword>
<name>A0A3N0W3L2_9FLAO</name>
<dbReference type="SUPFAM" id="SSF51735">
    <property type="entry name" value="NAD(P)-binding Rossmann-fold domains"/>
    <property type="match status" value="1"/>
</dbReference>
<dbReference type="OrthoDB" id="9771302at2"/>
<evidence type="ECO:0000256" key="1">
    <source>
        <dbReference type="ARBA" id="ARBA00022857"/>
    </source>
</evidence>
<feature type="domain" description="NAD(P)-binding" evidence="2">
    <location>
        <begin position="7"/>
        <end position="175"/>
    </location>
</feature>
<organism evidence="3 5">
    <name type="scientific">Chryseobacterium daecheongense</name>
    <dbReference type="NCBI Taxonomy" id="192389"/>
    <lineage>
        <taxon>Bacteria</taxon>
        <taxon>Pseudomonadati</taxon>
        <taxon>Bacteroidota</taxon>
        <taxon>Flavobacteriia</taxon>
        <taxon>Flavobacteriales</taxon>
        <taxon>Weeksellaceae</taxon>
        <taxon>Chryseobacterium group</taxon>
        <taxon>Chryseobacterium</taxon>
    </lineage>
</organism>
<dbReference type="Proteomes" id="UP000295709">
    <property type="component" value="Unassembled WGS sequence"/>
</dbReference>
<dbReference type="InterPro" id="IPR016040">
    <property type="entry name" value="NAD(P)-bd_dom"/>
</dbReference>
<gene>
    <name evidence="4" type="ORF">BCF50_1219</name>
    <name evidence="3" type="ORF">EGI05_01780</name>
</gene>
<protein>
    <submittedName>
        <fullName evidence="3">SDR family oxidoreductase</fullName>
    </submittedName>
    <submittedName>
        <fullName evidence="4">Uncharacterized protein YbjT (DUF2867 family)</fullName>
    </submittedName>
</protein>
<dbReference type="Proteomes" id="UP000269375">
    <property type="component" value="Unassembled WGS sequence"/>
</dbReference>
<dbReference type="Gene3D" id="3.40.50.720">
    <property type="entry name" value="NAD(P)-binding Rossmann-like Domain"/>
    <property type="match status" value="1"/>
</dbReference>
<accession>A0A3N0W3L2</accession>
<dbReference type="EMBL" id="RJTX01000001">
    <property type="protein sequence ID" value="ROH99646.1"/>
    <property type="molecule type" value="Genomic_DNA"/>
</dbReference>
<evidence type="ECO:0000313" key="3">
    <source>
        <dbReference type="EMBL" id="ROH99646.1"/>
    </source>
</evidence>
<dbReference type="PANTHER" id="PTHR42748">
    <property type="entry name" value="NITROGEN METABOLITE REPRESSION PROTEIN NMRA FAMILY MEMBER"/>
    <property type="match status" value="1"/>
</dbReference>
<comment type="caution">
    <text evidence="3">The sequence shown here is derived from an EMBL/GenBank/DDBJ whole genome shotgun (WGS) entry which is preliminary data.</text>
</comment>
<reference evidence="3 5" key="1">
    <citation type="submission" date="2018-11" db="EMBL/GenBank/DDBJ databases">
        <title>Proposal to divide the Flavobacteriaceae and reorganize its genera based on Amino Acid Identity values calculated from whole genome sequences.</title>
        <authorList>
            <person name="Nicholson A.C."/>
            <person name="Gulvik C.A."/>
            <person name="Whitney A.M."/>
            <person name="Humrighouse B.W."/>
            <person name="Bell M."/>
            <person name="Holmes B."/>
            <person name="Steigerwalt A."/>
            <person name="Villarma A."/>
            <person name="Sheth M."/>
            <person name="Batra D."/>
            <person name="Pryor J."/>
            <person name="Bernardet J.-F."/>
            <person name="Hugo C."/>
            <person name="Kampfer P."/>
            <person name="Newman J."/>
            <person name="Mcquiston J.R."/>
        </authorList>
    </citation>
    <scope>NUCLEOTIDE SEQUENCE [LARGE SCALE GENOMIC DNA]</scope>
    <source>
        <strain evidence="3 5">DSM 15235</strain>
    </source>
</reference>
<evidence type="ECO:0000259" key="2">
    <source>
        <dbReference type="Pfam" id="PF13460"/>
    </source>
</evidence>
<dbReference type="InterPro" id="IPR051164">
    <property type="entry name" value="NmrA-like_oxidored"/>
</dbReference>
<dbReference type="Pfam" id="PF13460">
    <property type="entry name" value="NAD_binding_10"/>
    <property type="match status" value="1"/>
</dbReference>
<dbReference type="AlphaFoldDB" id="A0A3N0W3L2"/>
<evidence type="ECO:0000313" key="6">
    <source>
        <dbReference type="Proteomes" id="UP000295709"/>
    </source>
</evidence>
<proteinExistence type="predicted"/>
<dbReference type="EMBL" id="SOQW01000001">
    <property type="protein sequence ID" value="TDX95440.1"/>
    <property type="molecule type" value="Genomic_DNA"/>
</dbReference>